<name>A0A9X0A1R7_9CNID</name>
<sequence>MFTCPEQSCTKTFIRYSALERHCEFGAHTRYLERITLQDRAKISYAKISKKARRQSLRSNKAQPASLWCSSDSSCYRHMPNGLGAQIQCKKSAVHREAEQFCGSQVQKEEQQ</sequence>
<dbReference type="OrthoDB" id="2423517at2759"/>
<dbReference type="GO" id="GO:0008270">
    <property type="term" value="F:zinc ion binding"/>
    <property type="evidence" value="ECO:0007669"/>
    <property type="project" value="UniProtKB-KW"/>
</dbReference>
<proteinExistence type="predicted"/>
<evidence type="ECO:0000256" key="1">
    <source>
        <dbReference type="PROSITE-ProRule" id="PRU00042"/>
    </source>
</evidence>
<dbReference type="PROSITE" id="PS50157">
    <property type="entry name" value="ZINC_FINGER_C2H2_2"/>
    <property type="match status" value="1"/>
</dbReference>
<evidence type="ECO:0000259" key="2">
    <source>
        <dbReference type="PROSITE" id="PS50157"/>
    </source>
</evidence>
<dbReference type="AlphaFoldDB" id="A0A9X0A1R7"/>
<dbReference type="InterPro" id="IPR013087">
    <property type="entry name" value="Znf_C2H2_type"/>
</dbReference>
<accession>A0A9X0A1R7</accession>
<dbReference type="PROSITE" id="PS00028">
    <property type="entry name" value="ZINC_FINGER_C2H2_1"/>
    <property type="match status" value="1"/>
</dbReference>
<organism evidence="3 4">
    <name type="scientific">Desmophyllum pertusum</name>
    <dbReference type="NCBI Taxonomy" id="174260"/>
    <lineage>
        <taxon>Eukaryota</taxon>
        <taxon>Metazoa</taxon>
        <taxon>Cnidaria</taxon>
        <taxon>Anthozoa</taxon>
        <taxon>Hexacorallia</taxon>
        <taxon>Scleractinia</taxon>
        <taxon>Caryophylliina</taxon>
        <taxon>Caryophylliidae</taxon>
        <taxon>Desmophyllum</taxon>
    </lineage>
</organism>
<keyword evidence="1" id="KW-0479">Metal-binding</keyword>
<dbReference type="Proteomes" id="UP001163046">
    <property type="component" value="Unassembled WGS sequence"/>
</dbReference>
<dbReference type="EMBL" id="MU825407">
    <property type="protein sequence ID" value="KAJ7391234.1"/>
    <property type="molecule type" value="Genomic_DNA"/>
</dbReference>
<reference evidence="3" key="1">
    <citation type="submission" date="2023-01" db="EMBL/GenBank/DDBJ databases">
        <title>Genome assembly of the deep-sea coral Lophelia pertusa.</title>
        <authorList>
            <person name="Herrera S."/>
            <person name="Cordes E."/>
        </authorList>
    </citation>
    <scope>NUCLEOTIDE SEQUENCE</scope>
    <source>
        <strain evidence="3">USNM1676648</strain>
        <tissue evidence="3">Polyp</tissue>
    </source>
</reference>
<keyword evidence="1" id="KW-0863">Zinc-finger</keyword>
<protein>
    <recommendedName>
        <fullName evidence="2">C2H2-type domain-containing protein</fullName>
    </recommendedName>
</protein>
<evidence type="ECO:0000313" key="3">
    <source>
        <dbReference type="EMBL" id="KAJ7391234.1"/>
    </source>
</evidence>
<keyword evidence="1" id="KW-0862">Zinc</keyword>
<gene>
    <name evidence="3" type="ORF">OS493_019365</name>
</gene>
<evidence type="ECO:0000313" key="4">
    <source>
        <dbReference type="Proteomes" id="UP001163046"/>
    </source>
</evidence>
<keyword evidence="4" id="KW-1185">Reference proteome</keyword>
<comment type="caution">
    <text evidence="3">The sequence shown here is derived from an EMBL/GenBank/DDBJ whole genome shotgun (WGS) entry which is preliminary data.</text>
</comment>
<feature type="domain" description="C2H2-type" evidence="2">
    <location>
        <begin position="2"/>
        <end position="29"/>
    </location>
</feature>